<evidence type="ECO:0000256" key="1">
    <source>
        <dbReference type="SAM" id="Phobius"/>
    </source>
</evidence>
<dbReference type="AlphaFoldDB" id="A0AAV4DBQ3"/>
<dbReference type="Proteomes" id="UP000735302">
    <property type="component" value="Unassembled WGS sequence"/>
</dbReference>
<name>A0AAV4DBQ3_9GAST</name>
<feature type="domain" description="Mutator-like transposase" evidence="2">
    <location>
        <begin position="5"/>
        <end position="73"/>
    </location>
</feature>
<evidence type="ECO:0000313" key="3">
    <source>
        <dbReference type="EMBL" id="GFO41643.1"/>
    </source>
</evidence>
<keyword evidence="4" id="KW-1185">Reference proteome</keyword>
<keyword evidence="1" id="KW-1133">Transmembrane helix</keyword>
<keyword evidence="1" id="KW-0472">Membrane</keyword>
<evidence type="ECO:0000259" key="2">
    <source>
        <dbReference type="Pfam" id="PF20700"/>
    </source>
</evidence>
<proteinExistence type="predicted"/>
<protein>
    <recommendedName>
        <fullName evidence="2">Mutator-like transposase domain-containing protein</fullName>
    </recommendedName>
</protein>
<dbReference type="EMBL" id="BLXT01007705">
    <property type="protein sequence ID" value="GFO41643.1"/>
    <property type="molecule type" value="Genomic_DNA"/>
</dbReference>
<comment type="caution">
    <text evidence="3">The sequence shown here is derived from an EMBL/GenBank/DDBJ whole genome shotgun (WGS) entry which is preliminary data.</text>
</comment>
<sequence length="94" mass="10232">MWAKWGHTSKIGAGAVIEVMIGLVINFQLVNSRKNSGEYKKRLQSHQESGLCTSNYEGSSDGMEVRGALTIGHWSMACAIPPSTWMGTPKPLLP</sequence>
<reference evidence="3 4" key="1">
    <citation type="journal article" date="2021" name="Elife">
        <title>Chloroplast acquisition without the gene transfer in kleptoplastic sea slugs, Plakobranchus ocellatus.</title>
        <authorList>
            <person name="Maeda T."/>
            <person name="Takahashi S."/>
            <person name="Yoshida T."/>
            <person name="Shimamura S."/>
            <person name="Takaki Y."/>
            <person name="Nagai Y."/>
            <person name="Toyoda A."/>
            <person name="Suzuki Y."/>
            <person name="Arimoto A."/>
            <person name="Ishii H."/>
            <person name="Satoh N."/>
            <person name="Nishiyama T."/>
            <person name="Hasebe M."/>
            <person name="Maruyama T."/>
            <person name="Minagawa J."/>
            <person name="Obokata J."/>
            <person name="Shigenobu S."/>
        </authorList>
    </citation>
    <scope>NUCLEOTIDE SEQUENCE [LARGE SCALE GENOMIC DNA]</scope>
</reference>
<evidence type="ECO:0000313" key="4">
    <source>
        <dbReference type="Proteomes" id="UP000735302"/>
    </source>
</evidence>
<gene>
    <name evidence="3" type="ORF">PoB_006814800</name>
</gene>
<feature type="transmembrane region" description="Helical" evidence="1">
    <location>
        <begin position="12"/>
        <end position="31"/>
    </location>
</feature>
<dbReference type="Pfam" id="PF20700">
    <property type="entry name" value="Mutator"/>
    <property type="match status" value="1"/>
</dbReference>
<organism evidence="3 4">
    <name type="scientific">Plakobranchus ocellatus</name>
    <dbReference type="NCBI Taxonomy" id="259542"/>
    <lineage>
        <taxon>Eukaryota</taxon>
        <taxon>Metazoa</taxon>
        <taxon>Spiralia</taxon>
        <taxon>Lophotrochozoa</taxon>
        <taxon>Mollusca</taxon>
        <taxon>Gastropoda</taxon>
        <taxon>Heterobranchia</taxon>
        <taxon>Euthyneura</taxon>
        <taxon>Panpulmonata</taxon>
        <taxon>Sacoglossa</taxon>
        <taxon>Placobranchoidea</taxon>
        <taxon>Plakobranchidae</taxon>
        <taxon>Plakobranchus</taxon>
    </lineage>
</organism>
<dbReference type="InterPro" id="IPR049012">
    <property type="entry name" value="Mutator_transp_dom"/>
</dbReference>
<accession>A0AAV4DBQ3</accession>
<keyword evidence="1" id="KW-0812">Transmembrane</keyword>